<comment type="caution">
    <text evidence="1">The sequence shown here is derived from an EMBL/GenBank/DDBJ whole genome shotgun (WGS) entry which is preliminary data.</text>
</comment>
<dbReference type="GO" id="GO:0005739">
    <property type="term" value="C:mitochondrion"/>
    <property type="evidence" value="ECO:0007669"/>
    <property type="project" value="UniProtKB-SubCell"/>
</dbReference>
<reference evidence="1 2" key="1">
    <citation type="submission" date="2017-11" db="EMBL/GenBank/DDBJ databases">
        <title>De-novo sequencing of pomegranate (Punica granatum L.) genome.</title>
        <authorList>
            <person name="Akparov Z."/>
            <person name="Amiraslanov A."/>
            <person name="Hajiyeva S."/>
            <person name="Abbasov M."/>
            <person name="Kaur K."/>
            <person name="Hamwieh A."/>
            <person name="Solovyev V."/>
            <person name="Salamov A."/>
            <person name="Braich B."/>
            <person name="Kosarev P."/>
            <person name="Mahmoud A."/>
            <person name="Hajiyev E."/>
            <person name="Babayeva S."/>
            <person name="Izzatullayeva V."/>
            <person name="Mammadov A."/>
            <person name="Mammadov A."/>
            <person name="Sharifova S."/>
            <person name="Ojaghi J."/>
            <person name="Eynullazada K."/>
            <person name="Bayramov B."/>
            <person name="Abdulazimova A."/>
            <person name="Shahmuradov I."/>
        </authorList>
    </citation>
    <scope>NUCLEOTIDE SEQUENCE [LARGE SCALE GENOMIC DNA]</scope>
    <source>
        <strain evidence="2">cv. AG2017</strain>
        <tissue evidence="1">Leaf</tissue>
    </source>
</reference>
<gene>
    <name evidence="1" type="ORF">CRG98_013407</name>
</gene>
<dbReference type="PANTHER" id="PTHR23354">
    <property type="entry name" value="NUCLEOLAR PROTEIN 7/ESTROGEN RECEPTOR COACTIVATOR-RELATED"/>
    <property type="match status" value="1"/>
</dbReference>
<evidence type="ECO:0000313" key="2">
    <source>
        <dbReference type="Proteomes" id="UP000233551"/>
    </source>
</evidence>
<evidence type="ECO:0000313" key="1">
    <source>
        <dbReference type="EMBL" id="PKI66239.1"/>
    </source>
</evidence>
<name>A0A2I0KCH1_PUNGR</name>
<dbReference type="Proteomes" id="UP000233551">
    <property type="component" value="Unassembled WGS sequence"/>
</dbReference>
<feature type="non-terminal residue" evidence="1">
    <location>
        <position position="1"/>
    </location>
</feature>
<accession>A0A2I0KCH1</accession>
<keyword evidence="2" id="KW-1185">Reference proteome</keyword>
<protein>
    <submittedName>
        <fullName evidence="1">Uncharacterized protein</fullName>
    </submittedName>
</protein>
<organism evidence="1 2">
    <name type="scientific">Punica granatum</name>
    <name type="common">Pomegranate</name>
    <dbReference type="NCBI Taxonomy" id="22663"/>
    <lineage>
        <taxon>Eukaryota</taxon>
        <taxon>Viridiplantae</taxon>
        <taxon>Streptophyta</taxon>
        <taxon>Embryophyta</taxon>
        <taxon>Tracheophyta</taxon>
        <taxon>Spermatophyta</taxon>
        <taxon>Magnoliopsida</taxon>
        <taxon>eudicotyledons</taxon>
        <taxon>Gunneridae</taxon>
        <taxon>Pentapetalae</taxon>
        <taxon>rosids</taxon>
        <taxon>malvids</taxon>
        <taxon>Myrtales</taxon>
        <taxon>Lythraceae</taxon>
        <taxon>Punica</taxon>
    </lineage>
</organism>
<proteinExistence type="predicted"/>
<dbReference type="EMBL" id="PGOL01000683">
    <property type="protein sequence ID" value="PKI66239.1"/>
    <property type="molecule type" value="Genomic_DNA"/>
</dbReference>
<sequence>LTGSSSRSETYGNPCLAHSQDFEVKEVELWGFVYASKYEELLALSRTDEPGICRW</sequence>
<dbReference type="PANTHER" id="PTHR23354:SF62">
    <property type="entry name" value="MUSTARD, ISOFORM V"/>
    <property type="match status" value="1"/>
</dbReference>
<dbReference type="AlphaFoldDB" id="A0A2I0KCH1"/>
<dbReference type="STRING" id="22663.A0A2I0KCH1"/>